<dbReference type="RefSeq" id="WP_117360681.1">
    <property type="nucleotide sequence ID" value="NZ_QURH01000929.1"/>
</dbReference>
<evidence type="ECO:0000313" key="2">
    <source>
        <dbReference type="Proteomes" id="UP000261811"/>
    </source>
</evidence>
<dbReference type="AlphaFoldDB" id="A0A372JCP1"/>
<comment type="caution">
    <text evidence="1">The sequence shown here is derived from an EMBL/GenBank/DDBJ whole genome shotgun (WGS) entry which is preliminary data.</text>
</comment>
<dbReference type="Proteomes" id="UP000261811">
    <property type="component" value="Unassembled WGS sequence"/>
</dbReference>
<protein>
    <submittedName>
        <fullName evidence="1">HAD-IIIC family phosphatase</fullName>
    </submittedName>
</protein>
<dbReference type="InterPro" id="IPR016181">
    <property type="entry name" value="Acyl_CoA_acyltransferase"/>
</dbReference>
<organism evidence="1 2">
    <name type="scientific">Actinomadura logoneensis</name>
    <dbReference type="NCBI Taxonomy" id="2293572"/>
    <lineage>
        <taxon>Bacteria</taxon>
        <taxon>Bacillati</taxon>
        <taxon>Actinomycetota</taxon>
        <taxon>Actinomycetes</taxon>
        <taxon>Streptosporangiales</taxon>
        <taxon>Thermomonosporaceae</taxon>
        <taxon>Actinomadura</taxon>
    </lineage>
</organism>
<dbReference type="SUPFAM" id="SSF56784">
    <property type="entry name" value="HAD-like"/>
    <property type="match status" value="1"/>
</dbReference>
<dbReference type="Gene3D" id="3.40.50.1000">
    <property type="entry name" value="HAD superfamily/HAD-like"/>
    <property type="match status" value="1"/>
</dbReference>
<dbReference type="NCBIfam" id="TIGR01686">
    <property type="entry name" value="FkbH"/>
    <property type="match status" value="1"/>
</dbReference>
<dbReference type="NCBIfam" id="TIGR01681">
    <property type="entry name" value="HAD-SF-IIIC"/>
    <property type="match status" value="1"/>
</dbReference>
<name>A0A372JCP1_9ACTN</name>
<reference evidence="1 2" key="1">
    <citation type="submission" date="2018-08" db="EMBL/GenBank/DDBJ databases">
        <title>Actinomadura jelena sp. nov., a novel Actinomycete isolated from soil in Chad.</title>
        <authorList>
            <person name="Shi L."/>
        </authorList>
    </citation>
    <scope>NUCLEOTIDE SEQUENCE [LARGE SCALE GENOMIC DNA]</scope>
    <source>
        <strain evidence="1 2">NEAU-G17</strain>
    </source>
</reference>
<keyword evidence="2" id="KW-1185">Reference proteome</keyword>
<accession>A0A372JCP1</accession>
<evidence type="ECO:0000313" key="1">
    <source>
        <dbReference type="EMBL" id="RFU37730.1"/>
    </source>
</evidence>
<dbReference type="SUPFAM" id="SSF55729">
    <property type="entry name" value="Acyl-CoA N-acyltransferases (Nat)"/>
    <property type="match status" value="1"/>
</dbReference>
<dbReference type="OrthoDB" id="323926at2"/>
<dbReference type="InterPro" id="IPR010037">
    <property type="entry name" value="FkbH_domain"/>
</dbReference>
<dbReference type="InterPro" id="IPR010033">
    <property type="entry name" value="HAD_SF_ppase_IIIC"/>
</dbReference>
<proteinExistence type="predicted"/>
<dbReference type="Pfam" id="PF00702">
    <property type="entry name" value="Hydrolase"/>
    <property type="match status" value="1"/>
</dbReference>
<sequence>MTADPASPVRTLKCVVWDLDDTLWEGVLLEGGGARLRPGVTEVLRALDERGILHSVASRNDPDAALDALRRLGVADYFLHPQIGWGAKSTSVEAVAKALNIGLDAIAFVDDDAFEREEVGFRLPQVRCIDAAEAADLAGRPEFTPEVVTADARRRRLMYRAESQRQAVQERFDGPAEEFLATLDMRLVIAEAGPDDLRRAEELTVRTHQLNTTGRTYSMAELDAFRGSPDHRLYVMRLEDRFGPYGTIGLTLLEQDGADWTIRLLLMSCRVMSRGVGGVVITFLRRLARDAGARLLAEFVPNGRNRMMYVTYRFHGFSETARDGETRLLECDLSDVPPYPDHLRVDTPGGR</sequence>
<dbReference type="EMBL" id="QURH01000929">
    <property type="protein sequence ID" value="RFU37730.1"/>
    <property type="molecule type" value="Genomic_DNA"/>
</dbReference>
<dbReference type="InterPro" id="IPR036412">
    <property type="entry name" value="HAD-like_sf"/>
</dbReference>
<dbReference type="InterPro" id="IPR023214">
    <property type="entry name" value="HAD_sf"/>
</dbReference>
<gene>
    <name evidence="1" type="ORF">DZF91_31345</name>
</gene>